<keyword evidence="8" id="KW-0805">Transcription regulation</keyword>
<name>A0A401SVH1_CHIPU</name>
<dbReference type="InterPro" id="IPR029063">
    <property type="entry name" value="SAM-dependent_MTases_sf"/>
</dbReference>
<comment type="subcellular location">
    <subcellularLocation>
        <location evidence="1">Mitochondrion</location>
    </subcellularLocation>
</comment>
<dbReference type="OrthoDB" id="9895503at2759"/>
<keyword evidence="2 12" id="KW-0698">rRNA processing</keyword>
<evidence type="ECO:0000256" key="10">
    <source>
        <dbReference type="ARBA" id="ARBA00023163"/>
    </source>
</evidence>
<sequence length="437" mass="49781">MALLKYKTMFFTVRTVTCRACGCLQRVQHLLKTDSHDSRFLESLPSKNQSPLKLAEYSTYCGRTERYLSAVACSVLRKEQQRPISRFDFLDMEDIEEITIKAERSRYLRRFVLNSDLANLIVERLDGDLSEDNAIIFECNPGPGVLTRALLNGGAQRVVSLEGDKQFLPALQSLERRLHGQLEVVHCDFFKLDPIGRGPVRPPAMSSEKLFNDLGIAPVAWTADIQIRVVGMLPQKTERNVLWKLIYALFERISVFQLGRIEMNIFMSEKEYTKLTAEAGNLKHYQALTALYQLACEIQLLHKEPWSSFATNSKNGGYGIQRSSLTNDHLCLVRLTPRKDLFTPTLTAANSSTLVLMLKQCLTKRKAKLIDRLESWCPGSGAKLLRQLGLPEDILTGDVHPEEYKELFEAMEHSQDFSQSWLYEEVLENMNSTVSHI</sequence>
<evidence type="ECO:0000256" key="1">
    <source>
        <dbReference type="ARBA" id="ARBA00004173"/>
    </source>
</evidence>
<keyword evidence="7" id="KW-0809">Transit peptide</keyword>
<dbReference type="GO" id="GO:0005759">
    <property type="term" value="C:mitochondrial matrix"/>
    <property type="evidence" value="ECO:0007669"/>
    <property type="project" value="TreeGrafter"/>
</dbReference>
<dbReference type="EMBL" id="BEZZ01000596">
    <property type="protein sequence ID" value="GCC34414.1"/>
    <property type="molecule type" value="Genomic_DNA"/>
</dbReference>
<evidence type="ECO:0000259" key="13">
    <source>
        <dbReference type="SMART" id="SM00650"/>
    </source>
</evidence>
<evidence type="ECO:0000256" key="6">
    <source>
        <dbReference type="ARBA" id="ARBA00022884"/>
    </source>
</evidence>
<dbReference type="Gene3D" id="3.40.50.150">
    <property type="entry name" value="Vaccinia Virus protein VP39"/>
    <property type="match status" value="1"/>
</dbReference>
<keyword evidence="5 11" id="KW-0949">S-adenosyl-L-methionine</keyword>
<comment type="caution">
    <text evidence="14">The sequence shown here is derived from an EMBL/GenBank/DDBJ whole genome shotgun (WGS) entry which is preliminary data.</text>
</comment>
<dbReference type="CDD" id="cd02440">
    <property type="entry name" value="AdoMet_MTases"/>
    <property type="match status" value="1"/>
</dbReference>
<evidence type="ECO:0000256" key="2">
    <source>
        <dbReference type="ARBA" id="ARBA00022552"/>
    </source>
</evidence>
<dbReference type="GO" id="GO:0003723">
    <property type="term" value="F:RNA binding"/>
    <property type="evidence" value="ECO:0007669"/>
    <property type="project" value="UniProtKB-UniRule"/>
</dbReference>
<evidence type="ECO:0000256" key="12">
    <source>
        <dbReference type="RuleBase" id="RU362106"/>
    </source>
</evidence>
<evidence type="ECO:0000256" key="3">
    <source>
        <dbReference type="ARBA" id="ARBA00022603"/>
    </source>
</evidence>
<dbReference type="PROSITE" id="PS51689">
    <property type="entry name" value="SAM_RNA_A_N6_MT"/>
    <property type="match status" value="1"/>
</dbReference>
<feature type="binding site" evidence="11">
    <location>
        <position position="162"/>
    </location>
    <ligand>
        <name>S-adenosyl-L-methionine</name>
        <dbReference type="ChEBI" id="CHEBI:59789"/>
    </ligand>
</feature>
<dbReference type="EC" id="2.1.1.-" evidence="12"/>
<dbReference type="PANTHER" id="PTHR11727">
    <property type="entry name" value="DIMETHYLADENOSINE TRANSFERASE"/>
    <property type="match status" value="1"/>
</dbReference>
<dbReference type="STRING" id="137246.A0A401SVH1"/>
<gene>
    <name evidence="14" type="ORF">chiPu_0012887</name>
</gene>
<evidence type="ECO:0000313" key="15">
    <source>
        <dbReference type="Proteomes" id="UP000287033"/>
    </source>
</evidence>
<dbReference type="AlphaFoldDB" id="A0A401SVH1"/>
<keyword evidence="6 11" id="KW-0694">RNA-binding</keyword>
<comment type="caution">
    <text evidence="11">Lacks conserved residue(s) required for the propagation of feature annotation.</text>
</comment>
<dbReference type="OMA" id="IFEVPWT"/>
<evidence type="ECO:0000256" key="9">
    <source>
        <dbReference type="ARBA" id="ARBA00023128"/>
    </source>
</evidence>
<protein>
    <recommendedName>
        <fullName evidence="12">rRNA adenine N(6)-methyltransferase</fullName>
        <ecNumber evidence="12">2.1.1.-</ecNumber>
    </recommendedName>
</protein>
<evidence type="ECO:0000256" key="5">
    <source>
        <dbReference type="ARBA" id="ARBA00022691"/>
    </source>
</evidence>
<feature type="binding site" evidence="11">
    <location>
        <position position="112"/>
    </location>
    <ligand>
        <name>S-adenosyl-L-methionine</name>
        <dbReference type="ChEBI" id="CHEBI:59789"/>
    </ligand>
</feature>
<evidence type="ECO:0000256" key="4">
    <source>
        <dbReference type="ARBA" id="ARBA00022679"/>
    </source>
</evidence>
<dbReference type="InterPro" id="IPR020598">
    <property type="entry name" value="rRNA_Ade_methylase_Trfase_N"/>
</dbReference>
<feature type="binding site" evidence="11">
    <location>
        <position position="188"/>
    </location>
    <ligand>
        <name>S-adenosyl-L-methionine</name>
        <dbReference type="ChEBI" id="CHEBI:59789"/>
    </ligand>
</feature>
<dbReference type="SUPFAM" id="SSF53335">
    <property type="entry name" value="S-adenosyl-L-methionine-dependent methyltransferases"/>
    <property type="match status" value="1"/>
</dbReference>
<keyword evidence="4 11" id="KW-0808">Transferase</keyword>
<keyword evidence="3 11" id="KW-0489">Methyltransferase</keyword>
<keyword evidence="15" id="KW-1185">Reference proteome</keyword>
<comment type="similarity">
    <text evidence="11 12">Belongs to the class I-like SAM-binding methyltransferase superfamily. rRNA adenine N(6)-methyltransferase family.</text>
</comment>
<proteinExistence type="inferred from homology"/>
<evidence type="ECO:0000256" key="8">
    <source>
        <dbReference type="ARBA" id="ARBA00023015"/>
    </source>
</evidence>
<feature type="domain" description="Ribosomal RNA adenine methylase transferase N-terminal" evidence="13">
    <location>
        <begin position="117"/>
        <end position="314"/>
    </location>
</feature>
<dbReference type="GO" id="GO:0006391">
    <property type="term" value="P:transcription initiation at mitochondrial promoter"/>
    <property type="evidence" value="ECO:0007669"/>
    <property type="project" value="TreeGrafter"/>
</dbReference>
<dbReference type="GO" id="GO:0034246">
    <property type="term" value="F:mitochondrial transcription factor activity"/>
    <property type="evidence" value="ECO:0007669"/>
    <property type="project" value="TreeGrafter"/>
</dbReference>
<dbReference type="SMART" id="SM00650">
    <property type="entry name" value="rADc"/>
    <property type="match status" value="1"/>
</dbReference>
<accession>A0A401SVH1</accession>
<organism evidence="14 15">
    <name type="scientific">Chiloscyllium punctatum</name>
    <name type="common">Brownbanded bambooshark</name>
    <name type="synonym">Hemiscyllium punctatum</name>
    <dbReference type="NCBI Taxonomy" id="137246"/>
    <lineage>
        <taxon>Eukaryota</taxon>
        <taxon>Metazoa</taxon>
        <taxon>Chordata</taxon>
        <taxon>Craniata</taxon>
        <taxon>Vertebrata</taxon>
        <taxon>Chondrichthyes</taxon>
        <taxon>Elasmobranchii</taxon>
        <taxon>Galeomorphii</taxon>
        <taxon>Galeoidea</taxon>
        <taxon>Orectolobiformes</taxon>
        <taxon>Hemiscylliidae</taxon>
        <taxon>Chiloscyllium</taxon>
    </lineage>
</organism>
<keyword evidence="10" id="KW-0804">Transcription</keyword>
<dbReference type="Proteomes" id="UP000287033">
    <property type="component" value="Unassembled WGS sequence"/>
</dbReference>
<reference evidence="14 15" key="1">
    <citation type="journal article" date="2018" name="Nat. Ecol. Evol.">
        <title>Shark genomes provide insights into elasmobranch evolution and the origin of vertebrates.</title>
        <authorList>
            <person name="Hara Y"/>
            <person name="Yamaguchi K"/>
            <person name="Onimaru K"/>
            <person name="Kadota M"/>
            <person name="Koyanagi M"/>
            <person name="Keeley SD"/>
            <person name="Tatsumi K"/>
            <person name="Tanaka K"/>
            <person name="Motone F"/>
            <person name="Kageyama Y"/>
            <person name="Nozu R"/>
            <person name="Adachi N"/>
            <person name="Nishimura O"/>
            <person name="Nakagawa R"/>
            <person name="Tanegashima C"/>
            <person name="Kiyatake I"/>
            <person name="Matsumoto R"/>
            <person name="Murakumo K"/>
            <person name="Nishida K"/>
            <person name="Terakita A"/>
            <person name="Kuratani S"/>
            <person name="Sato K"/>
            <person name="Hyodo S Kuraku.S."/>
        </authorList>
    </citation>
    <scope>NUCLEOTIDE SEQUENCE [LARGE SCALE GENOMIC DNA]</scope>
</reference>
<keyword evidence="9" id="KW-0496">Mitochondrion</keyword>
<evidence type="ECO:0000256" key="7">
    <source>
        <dbReference type="ARBA" id="ARBA00022946"/>
    </source>
</evidence>
<dbReference type="PANTHER" id="PTHR11727:SF13">
    <property type="entry name" value="DIMETHYLADENOSINE TRANSFERASE 2, MITOCHONDRIAL"/>
    <property type="match status" value="1"/>
</dbReference>
<evidence type="ECO:0000313" key="14">
    <source>
        <dbReference type="EMBL" id="GCC34414.1"/>
    </source>
</evidence>
<dbReference type="InterPro" id="IPR001737">
    <property type="entry name" value="KsgA/Erm"/>
</dbReference>
<evidence type="ECO:0000256" key="11">
    <source>
        <dbReference type="PROSITE-ProRule" id="PRU01026"/>
    </source>
</evidence>
<dbReference type="GO" id="GO:0000179">
    <property type="term" value="F:rRNA (adenine-N6,N6-)-dimethyltransferase activity"/>
    <property type="evidence" value="ECO:0007669"/>
    <property type="project" value="UniProtKB-UniRule"/>
</dbReference>
<dbReference type="Pfam" id="PF00398">
    <property type="entry name" value="RrnaAD"/>
    <property type="match status" value="1"/>
</dbReference>